<feature type="compositionally biased region" description="Acidic residues" evidence="2">
    <location>
        <begin position="361"/>
        <end position="377"/>
    </location>
</feature>
<dbReference type="GeneID" id="118414743"/>
<dbReference type="GO" id="GO:0071782">
    <property type="term" value="C:endoplasmic reticulum tubular network"/>
    <property type="evidence" value="ECO:0000318"/>
    <property type="project" value="GO_Central"/>
</dbReference>
<keyword evidence="4" id="KW-0732">Signal</keyword>
<keyword evidence="3" id="KW-0472">Membrane</keyword>
<dbReference type="Pfam" id="PF03134">
    <property type="entry name" value="TB2_DP1_HVA22"/>
    <property type="match status" value="1"/>
</dbReference>
<feature type="compositionally biased region" description="Basic and acidic residues" evidence="2">
    <location>
        <begin position="230"/>
        <end position="252"/>
    </location>
</feature>
<evidence type="ECO:0000313" key="6">
    <source>
        <dbReference type="RefSeq" id="XP_035674847.1"/>
    </source>
</evidence>
<dbReference type="OrthoDB" id="434647at2759"/>
<feature type="compositionally biased region" description="Basic and acidic residues" evidence="2">
    <location>
        <begin position="302"/>
        <end position="311"/>
    </location>
</feature>
<organism evidence="5 6">
    <name type="scientific">Branchiostoma floridae</name>
    <name type="common">Florida lancelet</name>
    <name type="synonym">Amphioxus</name>
    <dbReference type="NCBI Taxonomy" id="7739"/>
    <lineage>
        <taxon>Eukaryota</taxon>
        <taxon>Metazoa</taxon>
        <taxon>Chordata</taxon>
        <taxon>Cephalochordata</taxon>
        <taxon>Leptocardii</taxon>
        <taxon>Amphioxiformes</taxon>
        <taxon>Branchiostomatidae</taxon>
        <taxon>Branchiostoma</taxon>
    </lineage>
</organism>
<name>A0A9J7L2R8_BRAFL</name>
<gene>
    <name evidence="6" type="primary">LOC118414743</name>
</gene>
<protein>
    <submittedName>
        <fullName evidence="6">Uncharacterized protein LOC118414743 isoform X1</fullName>
    </submittedName>
</protein>
<keyword evidence="5" id="KW-1185">Reference proteome</keyword>
<evidence type="ECO:0000256" key="3">
    <source>
        <dbReference type="SAM" id="Phobius"/>
    </source>
</evidence>
<dbReference type="GO" id="GO:0071786">
    <property type="term" value="P:endoplasmic reticulum tubular network organization"/>
    <property type="evidence" value="ECO:0000318"/>
    <property type="project" value="GO_Central"/>
</dbReference>
<dbReference type="InterPro" id="IPR004345">
    <property type="entry name" value="TB2_DP1_HVA22"/>
</dbReference>
<feature type="signal peptide" evidence="4">
    <location>
        <begin position="1"/>
        <end position="22"/>
    </location>
</feature>
<evidence type="ECO:0000256" key="4">
    <source>
        <dbReference type="SAM" id="SignalP"/>
    </source>
</evidence>
<sequence>MVSAIISRFVVLLFGTLYPAYASYKAVKTKNVREYVKWMMYWIVFALFTCMETFADVFISWVPFYYEVKIVFVVWLLSPYTKGSSFIYRKFVHPALSKREKEIDEYIAQASERSYETMVKMGKSGLNMAATAVAKTAIKILLLPFFLTKVAWTRNPELLKSAFSWDSSSQHLDENGQQTITERLIRGLSTQDLSTVGRDSSSERDVPSSRMSVSDDEALTMRTSPVDSNRLTEEMERQRDRKGGEEIVETKYSHIRGPRSMLEEQAGGEPGPPPTGTWPRQRKLYDSGPQLRRSLSVNYGTDSDHSDRLDRPYLYRTQSMYLSSGYRSTLPATYEGGGQAETSRKQASSKSRKSVKPFQVEIDDDGDDDDDDDDTDEQIPIKSAPTKSKKKEITGKVRTSSQAYQTPVANLRSIPEKVPSMPEQDHFAERPTLNQQAPSARDTKHNLGGPLVAPTPPKLPTREKACKETTTKGATKEIETDKIKGKSPSKTTGKVGIKKRKMVIQKL</sequence>
<dbReference type="PANTHER" id="PTHR12300:SF117">
    <property type="entry name" value="LP05237P-RELATED"/>
    <property type="match status" value="1"/>
</dbReference>
<evidence type="ECO:0000256" key="2">
    <source>
        <dbReference type="SAM" id="MobiDB-lite"/>
    </source>
</evidence>
<dbReference type="GO" id="GO:0005881">
    <property type="term" value="C:cytoplasmic microtubule"/>
    <property type="evidence" value="ECO:0000318"/>
    <property type="project" value="GO_Central"/>
</dbReference>
<reference evidence="6" key="2">
    <citation type="submission" date="2025-08" db="UniProtKB">
        <authorList>
            <consortium name="RefSeq"/>
        </authorList>
    </citation>
    <scope>IDENTIFICATION</scope>
    <source>
        <strain evidence="6">S238N-H82</strain>
        <tissue evidence="6">Testes</tissue>
    </source>
</reference>
<reference evidence="5" key="1">
    <citation type="journal article" date="2020" name="Nat. Ecol. Evol.">
        <title>Deeply conserved synteny resolves early events in vertebrate evolution.</title>
        <authorList>
            <person name="Simakov O."/>
            <person name="Marletaz F."/>
            <person name="Yue J.X."/>
            <person name="O'Connell B."/>
            <person name="Jenkins J."/>
            <person name="Brandt A."/>
            <person name="Calef R."/>
            <person name="Tung C.H."/>
            <person name="Huang T.K."/>
            <person name="Schmutz J."/>
            <person name="Satoh N."/>
            <person name="Yu J.K."/>
            <person name="Putnam N.H."/>
            <person name="Green R.E."/>
            <person name="Rokhsar D.S."/>
        </authorList>
    </citation>
    <scope>NUCLEOTIDE SEQUENCE [LARGE SCALE GENOMIC DNA]</scope>
    <source>
        <strain evidence="5">S238N-H82</strain>
    </source>
</reference>
<proteinExistence type="inferred from homology"/>
<feature type="region of interest" description="Disordered" evidence="2">
    <location>
        <begin position="332"/>
        <end position="495"/>
    </location>
</feature>
<comment type="similarity">
    <text evidence="1">Belongs to the DP1 family.</text>
</comment>
<feature type="region of interest" description="Disordered" evidence="2">
    <location>
        <begin position="191"/>
        <end position="311"/>
    </location>
</feature>
<feature type="compositionally biased region" description="Polar residues" evidence="2">
    <location>
        <begin position="397"/>
        <end position="408"/>
    </location>
</feature>
<dbReference type="GO" id="GO:0008017">
    <property type="term" value="F:microtubule binding"/>
    <property type="evidence" value="ECO:0000318"/>
    <property type="project" value="GO_Central"/>
</dbReference>
<dbReference type="AlphaFoldDB" id="A0A9J7L2R8"/>
<keyword evidence="3" id="KW-0812">Transmembrane</keyword>
<dbReference type="KEGG" id="bfo:118414743"/>
<dbReference type="Proteomes" id="UP000001554">
    <property type="component" value="Chromosome 4"/>
</dbReference>
<dbReference type="RefSeq" id="XP_035674847.1">
    <property type="nucleotide sequence ID" value="XM_035818954.1"/>
</dbReference>
<dbReference type="PANTHER" id="PTHR12300">
    <property type="entry name" value="HVA22-LIKE PROTEINS"/>
    <property type="match status" value="1"/>
</dbReference>
<evidence type="ECO:0000256" key="1">
    <source>
        <dbReference type="ARBA" id="ARBA00008573"/>
    </source>
</evidence>
<evidence type="ECO:0000313" key="5">
    <source>
        <dbReference type="Proteomes" id="UP000001554"/>
    </source>
</evidence>
<feature type="transmembrane region" description="Helical" evidence="3">
    <location>
        <begin position="38"/>
        <end position="59"/>
    </location>
</feature>
<feature type="compositionally biased region" description="Basic and acidic residues" evidence="2">
    <location>
        <begin position="460"/>
        <end position="484"/>
    </location>
</feature>
<keyword evidence="3" id="KW-1133">Transmembrane helix</keyword>
<accession>A0A9J7L2R8</accession>
<dbReference type="GO" id="GO:0005789">
    <property type="term" value="C:endoplasmic reticulum membrane"/>
    <property type="evidence" value="ECO:0000318"/>
    <property type="project" value="GO_Central"/>
</dbReference>
<feature type="chain" id="PRO_5039932886" evidence="4">
    <location>
        <begin position="23"/>
        <end position="507"/>
    </location>
</feature>